<evidence type="ECO:0000256" key="7">
    <source>
        <dbReference type="HAMAP-Rule" id="MF_01183"/>
    </source>
</evidence>
<protein>
    <recommendedName>
        <fullName evidence="7">Chaperone SurA</fullName>
    </recommendedName>
    <alternativeName>
        <fullName evidence="7">Peptidyl-prolyl cis-trans isomerase SurA</fullName>
        <shortName evidence="7">PPIase SurA</shortName>
        <ecNumber evidence="7">5.2.1.8</ecNumber>
    </alternativeName>
    <alternativeName>
        <fullName evidence="7">Rotamase SurA</fullName>
    </alternativeName>
</protein>
<dbReference type="PROSITE" id="PS51318">
    <property type="entry name" value="TAT"/>
    <property type="match status" value="1"/>
</dbReference>
<feature type="region of interest" description="Disordered" evidence="8">
    <location>
        <begin position="27"/>
        <end position="111"/>
    </location>
</feature>
<dbReference type="InterPro" id="IPR015391">
    <property type="entry name" value="SurA_N"/>
</dbReference>
<evidence type="ECO:0000313" key="11">
    <source>
        <dbReference type="Proteomes" id="UP001549320"/>
    </source>
</evidence>
<evidence type="ECO:0000259" key="9">
    <source>
        <dbReference type="PROSITE" id="PS50198"/>
    </source>
</evidence>
<proteinExistence type="inferred from homology"/>
<dbReference type="Proteomes" id="UP001549320">
    <property type="component" value="Unassembled WGS sequence"/>
</dbReference>
<name>A0ABV2QBH7_9BURK</name>
<dbReference type="InterPro" id="IPR050280">
    <property type="entry name" value="OMP_Chaperone_SurA"/>
</dbReference>
<feature type="compositionally biased region" description="Pro residues" evidence="8">
    <location>
        <begin position="72"/>
        <end position="89"/>
    </location>
</feature>
<keyword evidence="6 7" id="KW-0413">Isomerase</keyword>
<gene>
    <name evidence="7" type="primary">surA</name>
    <name evidence="10" type="ORF">ABIE13_003512</name>
</gene>
<dbReference type="SUPFAM" id="SSF109998">
    <property type="entry name" value="Triger factor/SurA peptide-binding domain-like"/>
    <property type="match status" value="1"/>
</dbReference>
<dbReference type="InterPro" id="IPR023034">
    <property type="entry name" value="PPIase_SurA"/>
</dbReference>
<dbReference type="PROSITE" id="PS01096">
    <property type="entry name" value="PPIC_PPIASE_1"/>
    <property type="match status" value="1"/>
</dbReference>
<dbReference type="PANTHER" id="PTHR47637:SF1">
    <property type="entry name" value="CHAPERONE SURA"/>
    <property type="match status" value="1"/>
</dbReference>
<keyword evidence="1 7" id="KW-0732">Signal</keyword>
<accession>A0ABV2QBH7</accession>
<evidence type="ECO:0000256" key="4">
    <source>
        <dbReference type="ARBA" id="ARBA00023110"/>
    </source>
</evidence>
<keyword evidence="3 7" id="KW-0574">Periplasm</keyword>
<evidence type="ECO:0000256" key="8">
    <source>
        <dbReference type="SAM" id="MobiDB-lite"/>
    </source>
</evidence>
<comment type="domain">
    <text evidence="7">The PPIase activity resides only in the second parvulin domain. The N-terminal region and the C-terminal tail are necessary and sufficient for the chaperone activity of SurA. The PPIase activity is dispensable for SurA to function as a chaperone. The N-terminal region and the C-terminal tail are also required for porin recognition.</text>
</comment>
<dbReference type="PANTHER" id="PTHR47637">
    <property type="entry name" value="CHAPERONE SURA"/>
    <property type="match status" value="1"/>
</dbReference>
<sequence precursor="true">MTKLSNSSRAGALAAAAALCALLSSPVHSQTAPAKAASAAPAAKKPASSRKPAATQKKQQPSKAPARKAAPAPAPAPAVPAAPVPPTPSKPSFSMPAPAAGQTTRPASPSAARQVEADYIVAIVNTEPVTNSEVRVRMARAEKQMAERNMRPLPEGELRREMLERLISERAQLQYARESGLKVDEASLVQAELTIARQNQLTSIEQLHQRVQQEGLNLKDFREDVRNQVLLARLREREIEPKLKITDPDVDAFIRERTGAKPGDQEINLAMILVSVPEGASAEERARLETRAQEVGRRARAGEDFAKLAQEFSDANNRGQDGGVLGLRPADRYPELFVQSTRRLKIGEVGAPVKSDAGWHILKLLERKQGGELPDVKIPQTHASHILLRVGPSQSERVAIDRLADFKRRIQSGQSTFEALAREYSQDASAKEGGDLGWSSPGQFVPEFEQTMNNLDNGQISDPLVSRFGVHLIKVDGRREQSLTPAEQRQLARNMLRERKAQEAFETWASEVRTRAYVEYREPPR</sequence>
<comment type="subcellular location">
    <subcellularLocation>
        <location evidence="7">Periplasm</location>
    </subcellularLocation>
    <text evidence="7">Is capable of associating with the outer membrane.</text>
</comment>
<dbReference type="Gene3D" id="3.10.50.40">
    <property type="match status" value="2"/>
</dbReference>
<evidence type="ECO:0000256" key="6">
    <source>
        <dbReference type="ARBA" id="ARBA00023235"/>
    </source>
</evidence>
<evidence type="ECO:0000256" key="1">
    <source>
        <dbReference type="ARBA" id="ARBA00022729"/>
    </source>
</evidence>
<dbReference type="EMBL" id="JBEPSH010000006">
    <property type="protein sequence ID" value="MET4578396.1"/>
    <property type="molecule type" value="Genomic_DNA"/>
</dbReference>
<dbReference type="SUPFAM" id="SSF54534">
    <property type="entry name" value="FKBP-like"/>
    <property type="match status" value="2"/>
</dbReference>
<dbReference type="PROSITE" id="PS50198">
    <property type="entry name" value="PPIC_PPIASE_2"/>
    <property type="match status" value="2"/>
</dbReference>
<evidence type="ECO:0000313" key="10">
    <source>
        <dbReference type="EMBL" id="MET4578396.1"/>
    </source>
</evidence>
<dbReference type="Pfam" id="PF09312">
    <property type="entry name" value="SurA_N"/>
    <property type="match status" value="1"/>
</dbReference>
<dbReference type="InterPro" id="IPR046357">
    <property type="entry name" value="PPIase_dom_sf"/>
</dbReference>
<feature type="chain" id="PRO_5044928203" description="Chaperone SurA" evidence="7">
    <location>
        <begin position="30"/>
        <end position="525"/>
    </location>
</feature>
<keyword evidence="2 7" id="KW-0677">Repeat</keyword>
<evidence type="ECO:0000256" key="2">
    <source>
        <dbReference type="ARBA" id="ARBA00022737"/>
    </source>
</evidence>
<dbReference type="GO" id="GO:0003755">
    <property type="term" value="F:peptidyl-prolyl cis-trans isomerase activity"/>
    <property type="evidence" value="ECO:0007669"/>
    <property type="project" value="UniProtKB-EC"/>
</dbReference>
<dbReference type="EC" id="5.2.1.8" evidence="7"/>
<feature type="domain" description="PpiC" evidence="9">
    <location>
        <begin position="264"/>
        <end position="366"/>
    </location>
</feature>
<dbReference type="InterPro" id="IPR006311">
    <property type="entry name" value="TAT_signal"/>
</dbReference>
<keyword evidence="4 7" id="KW-0697">Rotamase</keyword>
<dbReference type="InterPro" id="IPR027304">
    <property type="entry name" value="Trigger_fact/SurA_dom_sf"/>
</dbReference>
<organism evidence="10 11">
    <name type="scientific">Ottowia thiooxydans</name>
    <dbReference type="NCBI Taxonomy" id="219182"/>
    <lineage>
        <taxon>Bacteria</taxon>
        <taxon>Pseudomonadati</taxon>
        <taxon>Pseudomonadota</taxon>
        <taxon>Betaproteobacteria</taxon>
        <taxon>Burkholderiales</taxon>
        <taxon>Comamonadaceae</taxon>
        <taxon>Ottowia</taxon>
    </lineage>
</organism>
<feature type="domain" description="PpiC" evidence="9">
    <location>
        <begin position="378"/>
        <end position="477"/>
    </location>
</feature>
<comment type="catalytic activity">
    <reaction evidence="7">
        <text>[protein]-peptidylproline (omega=180) = [protein]-peptidylproline (omega=0)</text>
        <dbReference type="Rhea" id="RHEA:16237"/>
        <dbReference type="Rhea" id="RHEA-COMP:10747"/>
        <dbReference type="Rhea" id="RHEA-COMP:10748"/>
        <dbReference type="ChEBI" id="CHEBI:83833"/>
        <dbReference type="ChEBI" id="CHEBI:83834"/>
        <dbReference type="EC" id="5.2.1.8"/>
    </reaction>
</comment>
<dbReference type="HAMAP" id="MF_01183">
    <property type="entry name" value="Chaperone_SurA"/>
    <property type="match status" value="1"/>
</dbReference>
<dbReference type="Pfam" id="PF00639">
    <property type="entry name" value="Rotamase"/>
    <property type="match status" value="2"/>
</dbReference>
<dbReference type="InterPro" id="IPR023058">
    <property type="entry name" value="PPIase_PpiC_CS"/>
</dbReference>
<keyword evidence="11" id="KW-1185">Reference proteome</keyword>
<reference evidence="10 11" key="1">
    <citation type="submission" date="2024-06" db="EMBL/GenBank/DDBJ databases">
        <title>Sorghum-associated microbial communities from plants grown in Nebraska, USA.</title>
        <authorList>
            <person name="Schachtman D."/>
        </authorList>
    </citation>
    <scope>NUCLEOTIDE SEQUENCE [LARGE SCALE GENOMIC DNA]</scope>
    <source>
        <strain evidence="10 11">2709</strain>
    </source>
</reference>
<dbReference type="InterPro" id="IPR000297">
    <property type="entry name" value="PPIase_PpiC"/>
</dbReference>
<comment type="caution">
    <text evidence="10">The sequence shown here is derived from an EMBL/GenBank/DDBJ whole genome shotgun (WGS) entry which is preliminary data.</text>
</comment>
<feature type="compositionally biased region" description="Low complexity" evidence="8">
    <location>
        <begin position="32"/>
        <end position="71"/>
    </location>
</feature>
<evidence type="ECO:0000256" key="3">
    <source>
        <dbReference type="ARBA" id="ARBA00022764"/>
    </source>
</evidence>
<dbReference type="Gene3D" id="1.10.4030.10">
    <property type="entry name" value="Porin chaperone SurA, peptide-binding domain"/>
    <property type="match status" value="1"/>
</dbReference>
<keyword evidence="5 7" id="KW-0143">Chaperone</keyword>
<evidence type="ECO:0000256" key="5">
    <source>
        <dbReference type="ARBA" id="ARBA00023186"/>
    </source>
</evidence>
<comment type="function">
    <text evidence="7">Chaperone involved in the correct folding and assembly of outer membrane proteins. Recognizes specific patterns of aromatic residues and the orientation of their side chains, which are found more frequently in integral outer membrane proteins. May act in both early periplasmic and late outer membrane-associated steps of protein maturation.</text>
</comment>
<feature type="signal peptide" evidence="7">
    <location>
        <begin position="1"/>
        <end position="29"/>
    </location>
</feature>